<dbReference type="SUPFAM" id="SSF55729">
    <property type="entry name" value="Acyl-CoA N-acyltransferases (Nat)"/>
    <property type="match status" value="1"/>
</dbReference>
<evidence type="ECO:0000313" key="2">
    <source>
        <dbReference type="EMBL" id="MFC6397308.1"/>
    </source>
</evidence>
<gene>
    <name evidence="2" type="ORF">ACFP57_09990</name>
</gene>
<feature type="domain" description="N-acetyltransferase" evidence="1">
    <location>
        <begin position="12"/>
        <end position="151"/>
    </location>
</feature>
<dbReference type="Proteomes" id="UP001596266">
    <property type="component" value="Unassembled WGS sequence"/>
</dbReference>
<evidence type="ECO:0000259" key="1">
    <source>
        <dbReference type="PROSITE" id="PS51186"/>
    </source>
</evidence>
<dbReference type="InterPro" id="IPR016181">
    <property type="entry name" value="Acyl_CoA_acyltransferase"/>
</dbReference>
<dbReference type="InterPro" id="IPR000182">
    <property type="entry name" value="GNAT_dom"/>
</dbReference>
<accession>A0ABW1X3Y6</accession>
<name>A0ABW1X3Y6_9ACTN</name>
<sequence length="151" mass="16600">MATDLPLELGRAPVRDLDPLLWHDICKLRADVFVIEQACIYPDLDGRDVEPGAQMVWGTRGGEVVATARILRETDAIRIGRVATALSVRGTGVAQQLFAFALDQCEELAPGAPVVLNAQAPLEGWYARFGFRRDGDDYDEDGIPHVPMRRG</sequence>
<dbReference type="PROSITE" id="PS51186">
    <property type="entry name" value="GNAT"/>
    <property type="match status" value="1"/>
</dbReference>
<keyword evidence="3" id="KW-1185">Reference proteome</keyword>
<evidence type="ECO:0000313" key="3">
    <source>
        <dbReference type="Proteomes" id="UP001596266"/>
    </source>
</evidence>
<reference evidence="3" key="1">
    <citation type="journal article" date="2019" name="Int. J. Syst. Evol. Microbiol.">
        <title>The Global Catalogue of Microorganisms (GCM) 10K type strain sequencing project: providing services to taxonomists for standard genome sequencing and annotation.</title>
        <authorList>
            <consortium name="The Broad Institute Genomics Platform"/>
            <consortium name="The Broad Institute Genome Sequencing Center for Infectious Disease"/>
            <person name="Wu L."/>
            <person name="Ma J."/>
        </authorList>
    </citation>
    <scope>NUCLEOTIDE SEQUENCE [LARGE SCALE GENOMIC DNA]</scope>
    <source>
        <strain evidence="3">CGMCC 1.15277</strain>
    </source>
</reference>
<dbReference type="Gene3D" id="3.40.630.30">
    <property type="match status" value="1"/>
</dbReference>
<protein>
    <submittedName>
        <fullName evidence="2">GNAT family N-acetyltransferase</fullName>
    </submittedName>
</protein>
<comment type="caution">
    <text evidence="2">The sequence shown here is derived from an EMBL/GenBank/DDBJ whole genome shotgun (WGS) entry which is preliminary data.</text>
</comment>
<proteinExistence type="predicted"/>
<dbReference type="EMBL" id="JBHSUA010000019">
    <property type="protein sequence ID" value="MFC6397308.1"/>
    <property type="molecule type" value="Genomic_DNA"/>
</dbReference>
<dbReference type="RefSeq" id="WP_343886557.1">
    <property type="nucleotide sequence ID" value="NZ_BAAAKI010000016.1"/>
</dbReference>
<dbReference type="Pfam" id="PF13673">
    <property type="entry name" value="Acetyltransf_10"/>
    <property type="match status" value="1"/>
</dbReference>
<organism evidence="2 3">
    <name type="scientific">Luteococcus sanguinis</name>
    <dbReference type="NCBI Taxonomy" id="174038"/>
    <lineage>
        <taxon>Bacteria</taxon>
        <taxon>Bacillati</taxon>
        <taxon>Actinomycetota</taxon>
        <taxon>Actinomycetes</taxon>
        <taxon>Propionibacteriales</taxon>
        <taxon>Propionibacteriaceae</taxon>
        <taxon>Luteococcus</taxon>
    </lineage>
</organism>